<gene>
    <name evidence="9" type="ORF">nbrc107697_20410</name>
</gene>
<feature type="transmembrane region" description="Helical" evidence="7">
    <location>
        <begin position="235"/>
        <end position="255"/>
    </location>
</feature>
<feature type="transmembrane region" description="Helical" evidence="7">
    <location>
        <begin position="390"/>
        <end position="411"/>
    </location>
</feature>
<dbReference type="Pfam" id="PF08817">
    <property type="entry name" value="YukD"/>
    <property type="match status" value="1"/>
</dbReference>
<protein>
    <recommendedName>
        <fullName evidence="8">EccD-like transmembrane domain-containing protein</fullName>
    </recommendedName>
</protein>
<feature type="transmembrane region" description="Helical" evidence="7">
    <location>
        <begin position="204"/>
        <end position="223"/>
    </location>
</feature>
<keyword evidence="6 7" id="KW-0472">Membrane</keyword>
<comment type="caution">
    <text evidence="9">The sequence shown here is derived from an EMBL/GenBank/DDBJ whole genome shotgun (WGS) entry which is preliminary data.</text>
</comment>
<evidence type="ECO:0000313" key="9">
    <source>
        <dbReference type="EMBL" id="GED98002.1"/>
    </source>
</evidence>
<feature type="transmembrane region" description="Helical" evidence="7">
    <location>
        <begin position="178"/>
        <end position="198"/>
    </location>
</feature>
<organism evidence="9 10">
    <name type="scientific">Gordonia crocea</name>
    <dbReference type="NCBI Taxonomy" id="589162"/>
    <lineage>
        <taxon>Bacteria</taxon>
        <taxon>Bacillati</taxon>
        <taxon>Actinomycetota</taxon>
        <taxon>Actinomycetes</taxon>
        <taxon>Mycobacteriales</taxon>
        <taxon>Gordoniaceae</taxon>
        <taxon>Gordonia</taxon>
    </lineage>
</organism>
<reference evidence="10" key="1">
    <citation type="submission" date="2019-06" db="EMBL/GenBank/DDBJ databases">
        <title>Gordonia isolated from sludge of a wastewater treatment plant.</title>
        <authorList>
            <person name="Tamura T."/>
            <person name="Aoyama K."/>
            <person name="Kang Y."/>
            <person name="Saito S."/>
            <person name="Akiyama N."/>
            <person name="Yazawa K."/>
            <person name="Gonoi T."/>
            <person name="Mikami Y."/>
        </authorList>
    </citation>
    <scope>NUCLEOTIDE SEQUENCE [LARGE SCALE GENOMIC DNA]</scope>
    <source>
        <strain evidence="10">NBRC 107697</strain>
    </source>
</reference>
<feature type="domain" description="EccD-like transmembrane" evidence="8">
    <location>
        <begin position="121"/>
        <end position="478"/>
    </location>
</feature>
<evidence type="ECO:0000256" key="6">
    <source>
        <dbReference type="ARBA" id="ARBA00023136"/>
    </source>
</evidence>
<feature type="transmembrane region" description="Helical" evidence="7">
    <location>
        <begin position="150"/>
        <end position="171"/>
    </location>
</feature>
<comment type="similarity">
    <text evidence="2">Belongs to the EccD/Snm4 family.</text>
</comment>
<evidence type="ECO:0000313" key="10">
    <source>
        <dbReference type="Proteomes" id="UP000444980"/>
    </source>
</evidence>
<dbReference type="Gene3D" id="3.10.20.90">
    <property type="entry name" value="Phosphatidylinositol 3-kinase Catalytic Subunit, Chain A, domain 1"/>
    <property type="match status" value="1"/>
</dbReference>
<feature type="transmembrane region" description="Helical" evidence="7">
    <location>
        <begin position="261"/>
        <end position="283"/>
    </location>
</feature>
<dbReference type="GO" id="GO:0005886">
    <property type="term" value="C:plasma membrane"/>
    <property type="evidence" value="ECO:0007669"/>
    <property type="project" value="UniProtKB-SubCell"/>
</dbReference>
<feature type="transmembrane region" description="Helical" evidence="7">
    <location>
        <begin position="452"/>
        <end position="475"/>
    </location>
</feature>
<dbReference type="InterPro" id="IPR044049">
    <property type="entry name" value="EccD_transm"/>
</dbReference>
<keyword evidence="4 7" id="KW-0812">Transmembrane</keyword>
<dbReference type="InterPro" id="IPR024962">
    <property type="entry name" value="YukD-like"/>
</dbReference>
<feature type="transmembrane region" description="Helical" evidence="7">
    <location>
        <begin position="123"/>
        <end position="144"/>
    </location>
</feature>
<dbReference type="InterPro" id="IPR006707">
    <property type="entry name" value="T7SS_EccD"/>
</dbReference>
<accession>A0A7I9UYJ6</accession>
<keyword evidence="5 7" id="KW-1133">Transmembrane helix</keyword>
<proteinExistence type="inferred from homology"/>
<evidence type="ECO:0000256" key="1">
    <source>
        <dbReference type="ARBA" id="ARBA00004651"/>
    </source>
</evidence>
<comment type="subcellular location">
    <subcellularLocation>
        <location evidence="1">Cell membrane</location>
        <topology evidence="1">Multi-pass membrane protein</topology>
    </subcellularLocation>
</comment>
<dbReference type="NCBIfam" id="TIGR03920">
    <property type="entry name" value="T7SS_EccD"/>
    <property type="match status" value="1"/>
</dbReference>
<dbReference type="Pfam" id="PF19053">
    <property type="entry name" value="EccD"/>
    <property type="match status" value="1"/>
</dbReference>
<evidence type="ECO:0000256" key="2">
    <source>
        <dbReference type="ARBA" id="ARBA00006162"/>
    </source>
</evidence>
<dbReference type="Proteomes" id="UP000444980">
    <property type="component" value="Unassembled WGS sequence"/>
</dbReference>
<evidence type="ECO:0000259" key="8">
    <source>
        <dbReference type="Pfam" id="PF19053"/>
    </source>
</evidence>
<feature type="transmembrane region" description="Helical" evidence="7">
    <location>
        <begin position="362"/>
        <end position="378"/>
    </location>
</feature>
<name>A0A7I9UYJ6_9ACTN</name>
<evidence type="ECO:0000256" key="3">
    <source>
        <dbReference type="ARBA" id="ARBA00022475"/>
    </source>
</evidence>
<dbReference type="PIRSF" id="PIRSF017804">
    <property type="entry name" value="Secretion_EccD1"/>
    <property type="match status" value="1"/>
</dbReference>
<dbReference type="EMBL" id="BJOU01000001">
    <property type="protein sequence ID" value="GED98002.1"/>
    <property type="molecule type" value="Genomic_DNA"/>
</dbReference>
<evidence type="ECO:0000256" key="7">
    <source>
        <dbReference type="SAM" id="Phobius"/>
    </source>
</evidence>
<dbReference type="AlphaFoldDB" id="A0A7I9UYJ6"/>
<feature type="transmembrane region" description="Helical" evidence="7">
    <location>
        <begin position="417"/>
        <end position="440"/>
    </location>
</feature>
<sequence>MATELTRISVLCGRRQIDVGVPSEASVAALLPELARLLLRNEFDEPAEVPPDLTEQWTLSRVGQRPLDDNLSLASAGVRDGDLLVLRTESTTEIPVIYDDVIEAIAGINAREFGSWSPRSARWMGAIAIAAATLAGTITVLPAASDPNRWGALAVAAVGAILFLVGAMVSVHRLGDRTVGALLTCASCTAAFAAGWLVVGSAHVALAFFLGFALAAVVAILSLRVTTGSPLAHMALISGATLAAVGALLQTLWGAELEKSTAIIAVTAMFAAFVGPRFTILLARLPIPTVPNVGEPLADDDSDPAINVEQGVAAIANLAMPQSQALEIRAKAANSYLAGLVLGSSVVAVAAATVTAYPYRGAHWQAFLLALLVSIGIASRGRLHRDVSAAGAMIGAGLAGAIGLGIMVILTGGWWAIVGYAGLLIVAAGAGYAGVIVANRDYTPPIRRAGEILEYVLITICVPLAAGIAGLFGLARGL</sequence>
<keyword evidence="10" id="KW-1185">Reference proteome</keyword>
<feature type="transmembrane region" description="Helical" evidence="7">
    <location>
        <begin position="336"/>
        <end position="356"/>
    </location>
</feature>
<evidence type="ECO:0000256" key="5">
    <source>
        <dbReference type="ARBA" id="ARBA00022989"/>
    </source>
</evidence>
<keyword evidence="3" id="KW-1003">Cell membrane</keyword>
<evidence type="ECO:0000256" key="4">
    <source>
        <dbReference type="ARBA" id="ARBA00022692"/>
    </source>
</evidence>